<evidence type="ECO:0000313" key="11">
    <source>
        <dbReference type="EMBL" id="CAK8673925.1"/>
    </source>
</evidence>
<dbReference type="InterPro" id="IPR009729">
    <property type="entry name" value="Gal-3-0_sulfotransfrase"/>
</dbReference>
<accession>A0ABP0F2M5</accession>
<dbReference type="InterPro" id="IPR027417">
    <property type="entry name" value="P-loop_NTPase"/>
</dbReference>
<keyword evidence="8 10" id="KW-0472">Membrane</keyword>
<dbReference type="Gene3D" id="3.40.50.300">
    <property type="entry name" value="P-loop containing nucleotide triphosphate hydrolases"/>
    <property type="match status" value="1"/>
</dbReference>
<keyword evidence="4 10" id="KW-0812">Transmembrane</keyword>
<keyword evidence="5" id="KW-0735">Signal-anchor</keyword>
<evidence type="ECO:0000256" key="4">
    <source>
        <dbReference type="ARBA" id="ARBA00022692"/>
    </source>
</evidence>
<organism evidence="11 12">
    <name type="scientific">Clavelina lepadiformis</name>
    <name type="common">Light-bulb sea squirt</name>
    <name type="synonym">Ascidia lepadiformis</name>
    <dbReference type="NCBI Taxonomy" id="159417"/>
    <lineage>
        <taxon>Eukaryota</taxon>
        <taxon>Metazoa</taxon>
        <taxon>Chordata</taxon>
        <taxon>Tunicata</taxon>
        <taxon>Ascidiacea</taxon>
        <taxon>Aplousobranchia</taxon>
        <taxon>Clavelinidae</taxon>
        <taxon>Clavelina</taxon>
    </lineage>
</organism>
<sequence>MKKKTEKQFGEEMLAKYWANANSKGSSMLRSRRGVPPFFKLTLVVLCAFILWSFNHPRSQLNINRSVRDFENLNLRSKTAKKASSSSSSKPYKISDFHKVTAKCTKTSTNVVFLKTHKTGSSTMSNIMLRFADNHNLTVALPLKDHWELGGYPAYIDKRLIDPPLPKYNIIGHHFRFNIENLRGIMPDNTRYITIIRAPMDNVESVFGFFQDQSPFDDWLSEIDANTTALRLHTFYDNPTKFYSKNTDWFFRAKNHMFFDIGNDVSNDDDAYIDAKIQEMANTFTLVLLTDFFDESLIMMKHLLCWDWDDIIYIKFKMRIEEAKTEVDPELGRKIVKWNKADTKLYDYFNKTFWKLVEDYGNNRMESDLETFRAKQKEAENLCIESYQPFKRKPWMVGAKLRPKPSDYCRHLAWSETVYGERLRDKMYESIPGLKTPTEEQDKKRNELFEKVATGALRSD</sequence>
<evidence type="ECO:0000256" key="7">
    <source>
        <dbReference type="ARBA" id="ARBA00023034"/>
    </source>
</evidence>
<evidence type="ECO:0000256" key="1">
    <source>
        <dbReference type="ARBA" id="ARBA00004323"/>
    </source>
</evidence>
<comment type="subcellular location">
    <subcellularLocation>
        <location evidence="1">Golgi apparatus membrane</location>
        <topology evidence="1">Single-pass type II membrane protein</topology>
    </subcellularLocation>
</comment>
<keyword evidence="3" id="KW-0808">Transferase</keyword>
<dbReference type="PANTHER" id="PTHR14647">
    <property type="entry name" value="GALACTOSE-3-O-SULFOTRANSFERASE"/>
    <property type="match status" value="1"/>
</dbReference>
<protein>
    <submittedName>
        <fullName evidence="11">Uncharacterized protein</fullName>
    </submittedName>
</protein>
<gene>
    <name evidence="11" type="ORF">CVLEPA_LOCUS3659</name>
</gene>
<keyword evidence="9" id="KW-0325">Glycoprotein</keyword>
<comment type="caution">
    <text evidence="11">The sequence shown here is derived from an EMBL/GenBank/DDBJ whole genome shotgun (WGS) entry which is preliminary data.</text>
</comment>
<evidence type="ECO:0000256" key="8">
    <source>
        <dbReference type="ARBA" id="ARBA00023136"/>
    </source>
</evidence>
<evidence type="ECO:0000256" key="10">
    <source>
        <dbReference type="SAM" id="Phobius"/>
    </source>
</evidence>
<evidence type="ECO:0000256" key="5">
    <source>
        <dbReference type="ARBA" id="ARBA00022968"/>
    </source>
</evidence>
<comment type="similarity">
    <text evidence="2">Belongs to the galactose-3-O-sulfotransferase family.</text>
</comment>
<evidence type="ECO:0000256" key="9">
    <source>
        <dbReference type="ARBA" id="ARBA00023180"/>
    </source>
</evidence>
<evidence type="ECO:0000313" key="12">
    <source>
        <dbReference type="Proteomes" id="UP001642483"/>
    </source>
</evidence>
<name>A0ABP0F2M5_CLALP</name>
<dbReference type="SUPFAM" id="SSF52540">
    <property type="entry name" value="P-loop containing nucleoside triphosphate hydrolases"/>
    <property type="match status" value="1"/>
</dbReference>
<reference evidence="11 12" key="1">
    <citation type="submission" date="2024-02" db="EMBL/GenBank/DDBJ databases">
        <authorList>
            <person name="Daric V."/>
            <person name="Darras S."/>
        </authorList>
    </citation>
    <scope>NUCLEOTIDE SEQUENCE [LARGE SCALE GENOMIC DNA]</scope>
</reference>
<keyword evidence="12" id="KW-1185">Reference proteome</keyword>
<evidence type="ECO:0000256" key="6">
    <source>
        <dbReference type="ARBA" id="ARBA00022989"/>
    </source>
</evidence>
<feature type="transmembrane region" description="Helical" evidence="10">
    <location>
        <begin position="38"/>
        <end position="55"/>
    </location>
</feature>
<keyword evidence="7" id="KW-0333">Golgi apparatus</keyword>
<evidence type="ECO:0000256" key="3">
    <source>
        <dbReference type="ARBA" id="ARBA00022679"/>
    </source>
</evidence>
<proteinExistence type="inferred from homology"/>
<evidence type="ECO:0000256" key="2">
    <source>
        <dbReference type="ARBA" id="ARBA00008124"/>
    </source>
</evidence>
<dbReference type="EMBL" id="CAWYQH010000002">
    <property type="protein sequence ID" value="CAK8673925.1"/>
    <property type="molecule type" value="Genomic_DNA"/>
</dbReference>
<dbReference type="Proteomes" id="UP001642483">
    <property type="component" value="Unassembled WGS sequence"/>
</dbReference>
<dbReference type="Pfam" id="PF06990">
    <property type="entry name" value="Gal-3-0_sulfotr"/>
    <property type="match status" value="1"/>
</dbReference>
<keyword evidence="6 10" id="KW-1133">Transmembrane helix</keyword>
<dbReference type="PANTHER" id="PTHR14647:SF87">
    <property type="entry name" value="PUTATIVE-RELATED"/>
    <property type="match status" value="1"/>
</dbReference>